<organism evidence="1">
    <name type="scientific">marine sediment metagenome</name>
    <dbReference type="NCBI Taxonomy" id="412755"/>
    <lineage>
        <taxon>unclassified sequences</taxon>
        <taxon>metagenomes</taxon>
        <taxon>ecological metagenomes</taxon>
    </lineage>
</organism>
<dbReference type="EMBL" id="LAZR01049756">
    <property type="protein sequence ID" value="KKK88894.1"/>
    <property type="molecule type" value="Genomic_DNA"/>
</dbReference>
<proteinExistence type="predicted"/>
<feature type="non-terminal residue" evidence="1">
    <location>
        <position position="1"/>
    </location>
</feature>
<sequence length="136" mass="15741">RCALWGRVTNRSRQCFPNSYAYEEGKGKLVIDIDEYTLTHLVEHELAFTLDSFSYLLERLPEELAEVLKLLIRDFVGVSCIEQRRARRLSGRTRLEPLGVALARTAKLDPSRDLFDELYEAFNGQPINKEHSRNVD</sequence>
<dbReference type="AlphaFoldDB" id="A0A0F9BE61"/>
<accession>A0A0F9BE61</accession>
<name>A0A0F9BE61_9ZZZZ</name>
<comment type="caution">
    <text evidence="1">The sequence shown here is derived from an EMBL/GenBank/DDBJ whole genome shotgun (WGS) entry which is preliminary data.</text>
</comment>
<evidence type="ECO:0000313" key="1">
    <source>
        <dbReference type="EMBL" id="KKK88894.1"/>
    </source>
</evidence>
<protein>
    <submittedName>
        <fullName evidence="1">Uncharacterized protein</fullName>
    </submittedName>
</protein>
<reference evidence="1" key="1">
    <citation type="journal article" date="2015" name="Nature">
        <title>Complex archaea that bridge the gap between prokaryotes and eukaryotes.</title>
        <authorList>
            <person name="Spang A."/>
            <person name="Saw J.H."/>
            <person name="Jorgensen S.L."/>
            <person name="Zaremba-Niedzwiedzka K."/>
            <person name="Martijn J."/>
            <person name="Lind A.E."/>
            <person name="van Eijk R."/>
            <person name="Schleper C."/>
            <person name="Guy L."/>
            <person name="Ettema T.J."/>
        </authorList>
    </citation>
    <scope>NUCLEOTIDE SEQUENCE</scope>
</reference>
<gene>
    <name evidence="1" type="ORF">LCGC14_2738580</name>
</gene>